<protein>
    <submittedName>
        <fullName evidence="10">Proton-conducting transporter membrane subunit</fullName>
    </submittedName>
</protein>
<feature type="transmembrane region" description="Helical" evidence="8">
    <location>
        <begin position="445"/>
        <end position="464"/>
    </location>
</feature>
<evidence type="ECO:0000256" key="5">
    <source>
        <dbReference type="ARBA" id="ARBA00022989"/>
    </source>
</evidence>
<keyword evidence="6 8" id="KW-0472">Membrane</keyword>
<feature type="transmembrane region" description="Helical" evidence="8">
    <location>
        <begin position="361"/>
        <end position="382"/>
    </location>
</feature>
<keyword evidence="4 7" id="KW-0812">Transmembrane</keyword>
<comment type="subcellular location">
    <subcellularLocation>
        <location evidence="1">Cell membrane</location>
        <topology evidence="1">Multi-pass membrane protein</topology>
    </subcellularLocation>
    <subcellularLocation>
        <location evidence="7">Membrane</location>
        <topology evidence="7">Multi-pass membrane protein</topology>
    </subcellularLocation>
</comment>
<feature type="transmembrane region" description="Helical" evidence="8">
    <location>
        <begin position="126"/>
        <end position="146"/>
    </location>
</feature>
<dbReference type="AlphaFoldDB" id="A0AA49FMH0"/>
<dbReference type="InterPro" id="IPR050586">
    <property type="entry name" value="CPA3_Na-H_Antiporter_D"/>
</dbReference>
<feature type="transmembrane region" description="Helical" evidence="8">
    <location>
        <begin position="72"/>
        <end position="91"/>
    </location>
</feature>
<feature type="transmembrane region" description="Helical" evidence="8">
    <location>
        <begin position="298"/>
        <end position="317"/>
    </location>
</feature>
<dbReference type="GO" id="GO:0008137">
    <property type="term" value="F:NADH dehydrogenase (ubiquinone) activity"/>
    <property type="evidence" value="ECO:0007669"/>
    <property type="project" value="InterPro"/>
</dbReference>
<organism evidence="10">
    <name type="scientific">Candidatus Nitricoxidivorans perseverans</name>
    <dbReference type="NCBI Taxonomy" id="2975601"/>
    <lineage>
        <taxon>Bacteria</taxon>
        <taxon>Pseudomonadati</taxon>
        <taxon>Pseudomonadota</taxon>
        <taxon>Betaproteobacteria</taxon>
        <taxon>Nitrosomonadales</taxon>
        <taxon>Sterolibacteriaceae</taxon>
        <taxon>Candidatus Nitricoxidivorans</taxon>
    </lineage>
</organism>
<dbReference type="Pfam" id="PF00361">
    <property type="entry name" value="Proton_antipo_M"/>
    <property type="match status" value="1"/>
</dbReference>
<evidence type="ECO:0000256" key="7">
    <source>
        <dbReference type="RuleBase" id="RU000320"/>
    </source>
</evidence>
<reference evidence="10" key="1">
    <citation type="journal article" date="2023" name="Nat. Microbiol.">
        <title>Enrichment and characterization of a nitric oxide-reducing microbial community in a continuous bioreactor.</title>
        <authorList>
            <person name="Garrido-Amador P."/>
            <person name="Stortenbeker N."/>
            <person name="Wessels H.J.C.T."/>
            <person name="Speth D.R."/>
            <person name="Garcia-Heredia I."/>
            <person name="Kartal B."/>
        </authorList>
    </citation>
    <scope>NUCLEOTIDE SEQUENCE</scope>
    <source>
        <strain evidence="10">MAG1</strain>
    </source>
</reference>
<evidence type="ECO:0000313" key="10">
    <source>
        <dbReference type="EMBL" id="WIM06248.1"/>
    </source>
</evidence>
<evidence type="ECO:0000256" key="4">
    <source>
        <dbReference type="ARBA" id="ARBA00022692"/>
    </source>
</evidence>
<feature type="transmembrane region" description="Helical" evidence="8">
    <location>
        <begin position="158"/>
        <end position="180"/>
    </location>
</feature>
<dbReference type="Proteomes" id="UP001234916">
    <property type="component" value="Chromosome"/>
</dbReference>
<sequence length="474" mass="49720">MTWLILLPLLWASLAFVLGPGRGKWLAMGGLTAQAVLAFDLAARVGAGGTAMSHAVGGWGAPLGIDLAADGLSAAMLLLTQCVALPVAVYASAYYKRDDAAGAYFWPLAGFLIAGLNALFLSADLFNIYVTLELLGLAAVGLVAAGGGAQQAAAALRYLFATLLGSGLYLLGVALIYGAYGTVSIEVLTPLVTSEAPRLMWIAGGLMLIGLMLKTALFPFHFWLPPAHGGAPAPVSALLSALVVKASFYLILRLWIGPFSPLIAAAEWLAWLLALFGTLAIFWGSWQAIRAERLKMLIAYSTVAQLGYLFLIFPLLTGHGAIQAGVMQAFAHGLAKAGMFVAAGVFIKATGQDTVAGLAGGVDRLPVTLFAFGLAGMTLMGLPPSSGFLAKWQLIEVALDRGYWWLVVVVLAGGLLAAVYVFRVLRQAFLLAPANQAMVTVPRTLEWTAFLLSAASVLLGLRGVELMQLVGVMR</sequence>
<dbReference type="PRINTS" id="PR01437">
    <property type="entry name" value="NUOXDRDTASE4"/>
</dbReference>
<dbReference type="GO" id="GO:0005886">
    <property type="term" value="C:plasma membrane"/>
    <property type="evidence" value="ECO:0007669"/>
    <property type="project" value="UniProtKB-SubCell"/>
</dbReference>
<feature type="transmembrane region" description="Helical" evidence="8">
    <location>
        <begin position="200"/>
        <end position="223"/>
    </location>
</feature>
<feature type="transmembrane region" description="Helical" evidence="8">
    <location>
        <begin position="235"/>
        <end position="256"/>
    </location>
</feature>
<evidence type="ECO:0000259" key="9">
    <source>
        <dbReference type="Pfam" id="PF00361"/>
    </source>
</evidence>
<comment type="similarity">
    <text evidence="2">Belongs to the CPA3 antiporters (TC 2.A.63) subunit D family.</text>
</comment>
<feature type="domain" description="NADH:quinone oxidoreductase/Mrp antiporter transmembrane" evidence="9">
    <location>
        <begin position="122"/>
        <end position="413"/>
    </location>
</feature>
<dbReference type="InterPro" id="IPR003918">
    <property type="entry name" value="NADH_UbQ_OxRdtase"/>
</dbReference>
<evidence type="ECO:0000256" key="3">
    <source>
        <dbReference type="ARBA" id="ARBA00022475"/>
    </source>
</evidence>
<dbReference type="PANTHER" id="PTHR42703:SF1">
    <property type="entry name" value="NA(+)_H(+) ANTIPORTER SUBUNIT D1"/>
    <property type="match status" value="1"/>
</dbReference>
<keyword evidence="5 8" id="KW-1133">Transmembrane helix</keyword>
<keyword evidence="3" id="KW-1003">Cell membrane</keyword>
<feature type="transmembrane region" description="Helical" evidence="8">
    <location>
        <begin position="268"/>
        <end position="286"/>
    </location>
</feature>
<dbReference type="GO" id="GO:0042773">
    <property type="term" value="P:ATP synthesis coupled electron transport"/>
    <property type="evidence" value="ECO:0007669"/>
    <property type="project" value="InterPro"/>
</dbReference>
<evidence type="ECO:0000256" key="2">
    <source>
        <dbReference type="ARBA" id="ARBA00005346"/>
    </source>
</evidence>
<gene>
    <name evidence="10" type="ORF">OHM77_02855</name>
</gene>
<accession>A0AA49FMH0</accession>
<feature type="transmembrane region" description="Helical" evidence="8">
    <location>
        <begin position="402"/>
        <end position="425"/>
    </location>
</feature>
<dbReference type="PANTHER" id="PTHR42703">
    <property type="entry name" value="NADH DEHYDROGENASE"/>
    <property type="match status" value="1"/>
</dbReference>
<evidence type="ECO:0000256" key="1">
    <source>
        <dbReference type="ARBA" id="ARBA00004651"/>
    </source>
</evidence>
<name>A0AA49FMH0_9PROT</name>
<evidence type="ECO:0000256" key="8">
    <source>
        <dbReference type="SAM" id="Phobius"/>
    </source>
</evidence>
<dbReference type="KEGG" id="npv:OHM77_02855"/>
<evidence type="ECO:0000256" key="6">
    <source>
        <dbReference type="ARBA" id="ARBA00023136"/>
    </source>
</evidence>
<feature type="transmembrane region" description="Helical" evidence="8">
    <location>
        <begin position="103"/>
        <end position="120"/>
    </location>
</feature>
<dbReference type="InterPro" id="IPR001750">
    <property type="entry name" value="ND/Mrp_TM"/>
</dbReference>
<dbReference type="EMBL" id="CP107246">
    <property type="protein sequence ID" value="WIM06248.1"/>
    <property type="molecule type" value="Genomic_DNA"/>
</dbReference>
<proteinExistence type="inferred from homology"/>